<keyword evidence="7" id="KW-1185">Reference proteome</keyword>
<organism evidence="6 7">
    <name type="scientific">Mucilaginibacter pineti</name>
    <dbReference type="NCBI Taxonomy" id="1391627"/>
    <lineage>
        <taxon>Bacteria</taxon>
        <taxon>Pseudomonadati</taxon>
        <taxon>Bacteroidota</taxon>
        <taxon>Sphingobacteriia</taxon>
        <taxon>Sphingobacteriales</taxon>
        <taxon>Sphingobacteriaceae</taxon>
        <taxon>Mucilaginibacter</taxon>
    </lineage>
</organism>
<keyword evidence="2" id="KW-1133">Transmembrane helix</keyword>
<dbReference type="AlphaFoldDB" id="A0A1G6WAE6"/>
<feature type="transmembrane region" description="Helical" evidence="2">
    <location>
        <begin position="244"/>
        <end position="262"/>
    </location>
</feature>
<reference evidence="6 7" key="1">
    <citation type="submission" date="2016-10" db="EMBL/GenBank/DDBJ databases">
        <authorList>
            <person name="de Groot N.N."/>
        </authorList>
    </citation>
    <scope>NUCLEOTIDE SEQUENCE [LARGE SCALE GENOMIC DNA]</scope>
    <source>
        <strain evidence="6 7">47C3B</strain>
    </source>
</reference>
<dbReference type="Gene3D" id="3.10.560.10">
    <property type="entry name" value="Outer membrane lipoprotein wza domain like"/>
    <property type="match status" value="2"/>
</dbReference>
<dbReference type="Pfam" id="PF10531">
    <property type="entry name" value="SLBB"/>
    <property type="match status" value="1"/>
</dbReference>
<evidence type="ECO:0000259" key="5">
    <source>
        <dbReference type="Pfam" id="PF10531"/>
    </source>
</evidence>
<evidence type="ECO:0000256" key="2">
    <source>
        <dbReference type="SAM" id="Phobius"/>
    </source>
</evidence>
<dbReference type="GO" id="GO:0015159">
    <property type="term" value="F:polysaccharide transmembrane transporter activity"/>
    <property type="evidence" value="ECO:0007669"/>
    <property type="project" value="InterPro"/>
</dbReference>
<dbReference type="PANTHER" id="PTHR33619:SF3">
    <property type="entry name" value="POLYSACCHARIDE EXPORT PROTEIN GFCE-RELATED"/>
    <property type="match status" value="1"/>
</dbReference>
<dbReference type="OrthoDB" id="662756at2"/>
<dbReference type="RefSeq" id="WP_091145384.1">
    <property type="nucleotide sequence ID" value="NZ_FNAI01000002.1"/>
</dbReference>
<dbReference type="STRING" id="1391627.SAMN05216464_10291"/>
<evidence type="ECO:0000313" key="7">
    <source>
        <dbReference type="Proteomes" id="UP000199072"/>
    </source>
</evidence>
<dbReference type="InterPro" id="IPR019554">
    <property type="entry name" value="Soluble_ligand-bd"/>
</dbReference>
<feature type="domain" description="Polysaccharide export protein N-terminal" evidence="4">
    <location>
        <begin position="54"/>
        <end position="145"/>
    </location>
</feature>
<accession>A0A1G6WAE6</accession>
<feature type="domain" description="Soluble ligand binding" evidence="5">
    <location>
        <begin position="150"/>
        <end position="200"/>
    </location>
</feature>
<dbReference type="InterPro" id="IPR003715">
    <property type="entry name" value="Poly_export_N"/>
</dbReference>
<keyword evidence="2" id="KW-0472">Membrane</keyword>
<sequence>MKQYTCKLIVRSALFYYLVTCLFSCAAPKDVVYLRNVPDSGKLESAVLAEYHQPLIQPDDILSITIQTIDPQITLLVNQSASQSVSNGASGGVSPANGYLVNKDGLVEVPLLGKIKVAGLTTYDAAEVIRKTATEYLKSPTVQVRYLNYKITVLGEVNRPGAYITPNEKVSVFDAIGLAGDLTIYGKRENVLIIREIDGKKEFRRVNLTSSNFLQSPDYYLQQNDVLYIEPNKARIALNNTSKIQFTTIAISLLSLVVVLITRIK</sequence>
<dbReference type="Pfam" id="PF02563">
    <property type="entry name" value="Poly_export"/>
    <property type="match status" value="1"/>
</dbReference>
<keyword evidence="1 3" id="KW-0732">Signal</keyword>
<feature type="chain" id="PRO_5011718163" evidence="3">
    <location>
        <begin position="27"/>
        <end position="265"/>
    </location>
</feature>
<evidence type="ECO:0000256" key="1">
    <source>
        <dbReference type="ARBA" id="ARBA00022729"/>
    </source>
</evidence>
<evidence type="ECO:0000259" key="4">
    <source>
        <dbReference type="Pfam" id="PF02563"/>
    </source>
</evidence>
<dbReference type="InterPro" id="IPR049712">
    <property type="entry name" value="Poly_export"/>
</dbReference>
<protein>
    <submittedName>
        <fullName evidence="6">Polysaccharide export outer membrane protein</fullName>
    </submittedName>
</protein>
<gene>
    <name evidence="6" type="ORF">SAMN05216464_10291</name>
</gene>
<evidence type="ECO:0000313" key="6">
    <source>
        <dbReference type="EMBL" id="SDD62036.1"/>
    </source>
</evidence>
<dbReference type="EMBL" id="FNAI01000002">
    <property type="protein sequence ID" value="SDD62036.1"/>
    <property type="molecule type" value="Genomic_DNA"/>
</dbReference>
<name>A0A1G6WAE6_9SPHI</name>
<dbReference type="Proteomes" id="UP000199072">
    <property type="component" value="Unassembled WGS sequence"/>
</dbReference>
<dbReference type="PANTHER" id="PTHR33619">
    <property type="entry name" value="POLYSACCHARIDE EXPORT PROTEIN GFCE-RELATED"/>
    <property type="match status" value="1"/>
</dbReference>
<feature type="signal peptide" evidence="3">
    <location>
        <begin position="1"/>
        <end position="26"/>
    </location>
</feature>
<dbReference type="Gene3D" id="3.30.1950.10">
    <property type="entry name" value="wza like domain"/>
    <property type="match status" value="1"/>
</dbReference>
<proteinExistence type="predicted"/>
<keyword evidence="2" id="KW-0812">Transmembrane</keyword>
<evidence type="ECO:0000256" key="3">
    <source>
        <dbReference type="SAM" id="SignalP"/>
    </source>
</evidence>